<keyword evidence="2 5" id="KW-0812">Transmembrane</keyword>
<feature type="transmembrane region" description="Helical" evidence="5">
    <location>
        <begin position="156"/>
        <end position="176"/>
    </location>
</feature>
<dbReference type="Gene3D" id="1.20.1070.10">
    <property type="entry name" value="Rhodopsin 7-helix transmembrane proteins"/>
    <property type="match status" value="2"/>
</dbReference>
<evidence type="ECO:0000256" key="4">
    <source>
        <dbReference type="ARBA" id="ARBA00023136"/>
    </source>
</evidence>
<reference evidence="7" key="1">
    <citation type="journal article" date="2023" name="G3 (Bethesda)">
        <title>A reference genome for the long-term kleptoplast-retaining sea slug Elysia crispata morphotype clarki.</title>
        <authorList>
            <person name="Eastman K.E."/>
            <person name="Pendleton A.L."/>
            <person name="Shaikh M.A."/>
            <person name="Suttiyut T."/>
            <person name="Ogas R."/>
            <person name="Tomko P."/>
            <person name="Gavelis G."/>
            <person name="Widhalm J.R."/>
            <person name="Wisecaver J.H."/>
        </authorList>
    </citation>
    <scope>NUCLEOTIDE SEQUENCE</scope>
    <source>
        <strain evidence="7">ECLA1</strain>
    </source>
</reference>
<feature type="transmembrane region" description="Helical" evidence="5">
    <location>
        <begin position="73"/>
        <end position="94"/>
    </location>
</feature>
<evidence type="ECO:0000259" key="6">
    <source>
        <dbReference type="PROSITE" id="PS50262"/>
    </source>
</evidence>
<feature type="domain" description="G-protein coupled receptors family 1 profile" evidence="6">
    <location>
        <begin position="47"/>
        <end position="434"/>
    </location>
</feature>
<feature type="transmembrane region" description="Helical" evidence="5">
    <location>
        <begin position="414"/>
        <end position="437"/>
    </location>
</feature>
<feature type="transmembrane region" description="Helical" evidence="5">
    <location>
        <begin position="376"/>
        <end position="394"/>
    </location>
</feature>
<protein>
    <recommendedName>
        <fullName evidence="6">G-protein coupled receptors family 1 profile domain-containing protein</fullName>
    </recommendedName>
</protein>
<comment type="subcellular location">
    <subcellularLocation>
        <location evidence="1">Membrane</location>
    </subcellularLocation>
</comment>
<dbReference type="CDD" id="cd14978">
    <property type="entry name" value="7tmA_FMRFamide_R-like"/>
    <property type="match status" value="1"/>
</dbReference>
<dbReference type="EMBL" id="JAWDGP010004927">
    <property type="protein sequence ID" value="KAK3761087.1"/>
    <property type="molecule type" value="Genomic_DNA"/>
</dbReference>
<dbReference type="GO" id="GO:0008528">
    <property type="term" value="F:G protein-coupled peptide receptor activity"/>
    <property type="evidence" value="ECO:0007669"/>
    <property type="project" value="InterPro"/>
</dbReference>
<dbReference type="Pfam" id="PF00001">
    <property type="entry name" value="7tm_1"/>
    <property type="match status" value="1"/>
</dbReference>
<proteinExistence type="predicted"/>
<feature type="transmembrane region" description="Helical" evidence="5">
    <location>
        <begin position="114"/>
        <end position="135"/>
    </location>
</feature>
<dbReference type="InterPro" id="IPR000276">
    <property type="entry name" value="GPCR_Rhodpsn"/>
</dbReference>
<dbReference type="InterPro" id="IPR017452">
    <property type="entry name" value="GPCR_Rhodpsn_7TM"/>
</dbReference>
<dbReference type="InterPro" id="IPR052954">
    <property type="entry name" value="GPCR-Ligand_Int"/>
</dbReference>
<evidence type="ECO:0000313" key="7">
    <source>
        <dbReference type="EMBL" id="KAK3761087.1"/>
    </source>
</evidence>
<feature type="transmembrane region" description="Helical" evidence="5">
    <location>
        <begin position="329"/>
        <end position="355"/>
    </location>
</feature>
<keyword evidence="3 5" id="KW-1133">Transmembrane helix</keyword>
<accession>A0AAE1D8E7</accession>
<dbReference type="SMART" id="SM01381">
    <property type="entry name" value="7TM_GPCR_Srsx"/>
    <property type="match status" value="1"/>
</dbReference>
<dbReference type="GO" id="GO:0016020">
    <property type="term" value="C:membrane"/>
    <property type="evidence" value="ECO:0007669"/>
    <property type="project" value="UniProtKB-SubCell"/>
</dbReference>
<dbReference type="PANTHER" id="PTHR46641">
    <property type="entry name" value="FMRFAMIDE RECEPTOR-RELATED"/>
    <property type="match status" value="1"/>
</dbReference>
<comment type="caution">
    <text evidence="7">The sequence shown here is derived from an EMBL/GenBank/DDBJ whole genome shotgun (WGS) entry which is preliminary data.</text>
</comment>
<feature type="transmembrane region" description="Helical" evidence="5">
    <location>
        <begin position="35"/>
        <end position="52"/>
    </location>
</feature>
<dbReference type="PRINTS" id="PR00237">
    <property type="entry name" value="GPCRRHODOPSN"/>
</dbReference>
<evidence type="ECO:0000256" key="2">
    <source>
        <dbReference type="ARBA" id="ARBA00022692"/>
    </source>
</evidence>
<evidence type="ECO:0000313" key="8">
    <source>
        <dbReference type="Proteomes" id="UP001283361"/>
    </source>
</evidence>
<keyword evidence="8" id="KW-1185">Reference proteome</keyword>
<dbReference type="AlphaFoldDB" id="A0AAE1D8E7"/>
<dbReference type="PROSITE" id="PS50262">
    <property type="entry name" value="G_PROTEIN_RECEP_F1_2"/>
    <property type="match status" value="1"/>
</dbReference>
<sequence length="472" mass="53196">MVACLNITRGEMVSMNDTLGEEATAAVISRVIKKIALPSVCAFGVVGNILNLTILTRRKLQKSFRTLEQAANLCLIALALSDLLFCLAVFPNMFLPDDGRHSSNNSILVVYNLYQFFVINIFIMESTLLTVAMSLERFMAICFPLRQDLYLTTRRIKYVIAFTVVFSVSFNIPVLFRYEITPHCGLPDSYNLSNISTTRLARVHSPEVHLSPEDPDKIEPSALSASYRSRWQRKENSFLDEARILSTSGVVGTRDSTTSVEHPDMPATASLNSLLTSATEAVALPSRGDNPANNSTSSTAVNTSLQPLYFTVEQIKIGGSDAVDNVYRWAWAVAGNFIPLILLFYFNVCLWWKIYLSYKMRRQFHRPHQATRSSHILTITLVAIVVMFFILVAPSETVLALKNAITMEKATGDAIEHILNLMQTINFSVNFILYCIISPYFRKTLKYILLCGFYNIYQVSKDWKKDFETSLM</sequence>
<name>A0AAE1D8E7_9GAST</name>
<dbReference type="Pfam" id="PF10324">
    <property type="entry name" value="7TM_GPCR_Srw"/>
    <property type="match status" value="1"/>
</dbReference>
<dbReference type="Proteomes" id="UP001283361">
    <property type="component" value="Unassembled WGS sequence"/>
</dbReference>
<gene>
    <name evidence="7" type="ORF">RRG08_022491</name>
</gene>
<organism evidence="7 8">
    <name type="scientific">Elysia crispata</name>
    <name type="common">lettuce slug</name>
    <dbReference type="NCBI Taxonomy" id="231223"/>
    <lineage>
        <taxon>Eukaryota</taxon>
        <taxon>Metazoa</taxon>
        <taxon>Spiralia</taxon>
        <taxon>Lophotrochozoa</taxon>
        <taxon>Mollusca</taxon>
        <taxon>Gastropoda</taxon>
        <taxon>Heterobranchia</taxon>
        <taxon>Euthyneura</taxon>
        <taxon>Panpulmonata</taxon>
        <taxon>Sacoglossa</taxon>
        <taxon>Placobranchoidea</taxon>
        <taxon>Plakobranchidae</taxon>
        <taxon>Elysia</taxon>
    </lineage>
</organism>
<keyword evidence="4 5" id="KW-0472">Membrane</keyword>
<evidence type="ECO:0000256" key="1">
    <source>
        <dbReference type="ARBA" id="ARBA00004370"/>
    </source>
</evidence>
<evidence type="ECO:0000256" key="5">
    <source>
        <dbReference type="SAM" id="Phobius"/>
    </source>
</evidence>
<dbReference type="PANTHER" id="PTHR46641:SF2">
    <property type="entry name" value="FMRFAMIDE RECEPTOR"/>
    <property type="match status" value="1"/>
</dbReference>
<dbReference type="InterPro" id="IPR019427">
    <property type="entry name" value="7TM_GPCR_serpentine_rcpt_Srw"/>
</dbReference>
<evidence type="ECO:0000256" key="3">
    <source>
        <dbReference type="ARBA" id="ARBA00022989"/>
    </source>
</evidence>
<dbReference type="SUPFAM" id="SSF81321">
    <property type="entry name" value="Family A G protein-coupled receptor-like"/>
    <property type="match status" value="1"/>
</dbReference>